<evidence type="ECO:0000256" key="1">
    <source>
        <dbReference type="SAM" id="MobiDB-lite"/>
    </source>
</evidence>
<protein>
    <submittedName>
        <fullName evidence="3">Uncharacterized protein</fullName>
    </submittedName>
</protein>
<dbReference type="AlphaFoldDB" id="A0A1I7N1H3"/>
<keyword evidence="2" id="KW-0732">Signal</keyword>
<feature type="region of interest" description="Disordered" evidence="1">
    <location>
        <begin position="16"/>
        <end position="95"/>
    </location>
</feature>
<reference evidence="4" key="1">
    <citation type="submission" date="2016-10" db="EMBL/GenBank/DDBJ databases">
        <authorList>
            <person name="Varghese N."/>
            <person name="Submissions S."/>
        </authorList>
    </citation>
    <scope>NUCLEOTIDE SEQUENCE [LARGE SCALE GENOMIC DNA]</scope>
    <source>
        <strain evidence="4">DSM 1565</strain>
    </source>
</reference>
<feature type="compositionally biased region" description="Polar residues" evidence="1">
    <location>
        <begin position="83"/>
        <end position="95"/>
    </location>
</feature>
<feature type="compositionally biased region" description="Polar residues" evidence="1">
    <location>
        <begin position="46"/>
        <end position="58"/>
    </location>
</feature>
<sequence>MYFKHTVIAAAFACMAASSAARADESSDKMNKDLNMNSGSAAGASTGEQGKTSDRTPGNPSPDRIQGSSKAGAPGTDAGKTPEGTSDRTPSNKSQ</sequence>
<evidence type="ECO:0000313" key="4">
    <source>
        <dbReference type="Proteomes" id="UP000199423"/>
    </source>
</evidence>
<feature type="signal peptide" evidence="2">
    <location>
        <begin position="1"/>
        <end position="23"/>
    </location>
</feature>
<organism evidence="3 4">
    <name type="scientific">Hyphomicrobium facile</name>
    <dbReference type="NCBI Taxonomy" id="51670"/>
    <lineage>
        <taxon>Bacteria</taxon>
        <taxon>Pseudomonadati</taxon>
        <taxon>Pseudomonadota</taxon>
        <taxon>Alphaproteobacteria</taxon>
        <taxon>Hyphomicrobiales</taxon>
        <taxon>Hyphomicrobiaceae</taxon>
        <taxon>Hyphomicrobium</taxon>
    </lineage>
</organism>
<feature type="compositionally biased region" description="Basic and acidic residues" evidence="1">
    <location>
        <begin position="22"/>
        <end position="32"/>
    </location>
</feature>
<dbReference type="Proteomes" id="UP000199423">
    <property type="component" value="Unassembled WGS sequence"/>
</dbReference>
<gene>
    <name evidence="3" type="ORF">SAMN04488557_1001</name>
</gene>
<evidence type="ECO:0000256" key="2">
    <source>
        <dbReference type="SAM" id="SignalP"/>
    </source>
</evidence>
<feature type="chain" id="PRO_5011511029" evidence="2">
    <location>
        <begin position="24"/>
        <end position="95"/>
    </location>
</feature>
<proteinExistence type="predicted"/>
<name>A0A1I7N1H3_9HYPH</name>
<dbReference type="EMBL" id="FPCH01000001">
    <property type="protein sequence ID" value="SFV28426.1"/>
    <property type="molecule type" value="Genomic_DNA"/>
</dbReference>
<evidence type="ECO:0000313" key="3">
    <source>
        <dbReference type="EMBL" id="SFV28426.1"/>
    </source>
</evidence>
<accession>A0A1I7N1H3</accession>
<keyword evidence="4" id="KW-1185">Reference proteome</keyword>